<protein>
    <submittedName>
        <fullName evidence="1">Uncharacterized protein</fullName>
    </submittedName>
</protein>
<evidence type="ECO:0000313" key="1">
    <source>
        <dbReference type="EMBL" id="TGJ81923.1"/>
    </source>
</evidence>
<dbReference type="EMBL" id="SKBN01000148">
    <property type="protein sequence ID" value="TGJ81923.1"/>
    <property type="molecule type" value="Genomic_DNA"/>
</dbReference>
<reference evidence="1 2" key="1">
    <citation type="submission" date="2019-03" db="EMBL/GenBank/DDBJ databases">
        <title>Draft genome sequence of Xylaria hypoxylon DSM 108379, a ubiquitous saprotrophic-parasitic fungi on hardwood.</title>
        <authorList>
            <person name="Buettner E."/>
            <person name="Leonhardt S."/>
            <person name="Gebauer A.M."/>
            <person name="Liers C."/>
            <person name="Hofrichter M."/>
            <person name="Kellner H."/>
        </authorList>
    </citation>
    <scope>NUCLEOTIDE SEQUENCE [LARGE SCALE GENOMIC DNA]</scope>
    <source>
        <strain evidence="1 2">DSM 108379</strain>
    </source>
</reference>
<gene>
    <name evidence="1" type="ORF">E0Z10_g6851</name>
</gene>
<dbReference type="AlphaFoldDB" id="A0A4Z0YTZ0"/>
<evidence type="ECO:0000313" key="2">
    <source>
        <dbReference type="Proteomes" id="UP000297716"/>
    </source>
</evidence>
<sequence length="268" mass="31128">MAELTMTPFFSLSTATDLLAQQLKNHVWERFNYALTQSDVEDFVFTDMWNSIEEFMDYMQQVPSRTNHKIPPTAQIYTSEELDAMDTAILPLDYGLCDRSMIEMNLDTSLLSEDDGYDSDVASVFTDYDGEPLPLYDSEKLPIYRYPSPPPSYHSHFTEEFDFNPVIETPKYFSDPPRTITEEAKLESRRYNLFSKVRPRITANIKKLRDKIYPMKKKPIIKKAPLKASSEFFAKRVPGAQKLVDSLRAMSPKRAIKRARRFVTLDRC</sequence>
<dbReference type="Proteomes" id="UP000297716">
    <property type="component" value="Unassembled WGS sequence"/>
</dbReference>
<dbReference type="OrthoDB" id="4753462at2759"/>
<organism evidence="1 2">
    <name type="scientific">Xylaria hypoxylon</name>
    <dbReference type="NCBI Taxonomy" id="37992"/>
    <lineage>
        <taxon>Eukaryota</taxon>
        <taxon>Fungi</taxon>
        <taxon>Dikarya</taxon>
        <taxon>Ascomycota</taxon>
        <taxon>Pezizomycotina</taxon>
        <taxon>Sordariomycetes</taxon>
        <taxon>Xylariomycetidae</taxon>
        <taxon>Xylariales</taxon>
        <taxon>Xylariaceae</taxon>
        <taxon>Xylaria</taxon>
    </lineage>
</organism>
<proteinExistence type="predicted"/>
<keyword evidence="2" id="KW-1185">Reference proteome</keyword>
<name>A0A4Z0YTZ0_9PEZI</name>
<accession>A0A4Z0YTZ0</accession>
<comment type="caution">
    <text evidence="1">The sequence shown here is derived from an EMBL/GenBank/DDBJ whole genome shotgun (WGS) entry which is preliminary data.</text>
</comment>